<dbReference type="PANTHER" id="PTHR46579:SF1">
    <property type="entry name" value="F5_8 TYPE C DOMAIN-CONTAINING PROTEIN"/>
    <property type="match status" value="1"/>
</dbReference>
<feature type="compositionally biased region" description="Acidic residues" evidence="1">
    <location>
        <begin position="141"/>
        <end position="150"/>
    </location>
</feature>
<feature type="region of interest" description="Disordered" evidence="1">
    <location>
        <begin position="1"/>
        <end position="178"/>
    </location>
</feature>
<feature type="compositionally biased region" description="Basic residues" evidence="1">
    <location>
        <begin position="1"/>
        <end position="19"/>
    </location>
</feature>
<dbReference type="Proteomes" id="UP001219518">
    <property type="component" value="Unassembled WGS sequence"/>
</dbReference>
<reference evidence="2" key="1">
    <citation type="submission" date="2021-07" db="EMBL/GenBank/DDBJ databases">
        <authorList>
            <person name="Catto M.A."/>
            <person name="Jacobson A."/>
            <person name="Kennedy G."/>
            <person name="Labadie P."/>
            <person name="Hunt B.G."/>
            <person name="Srinivasan R."/>
        </authorList>
    </citation>
    <scope>NUCLEOTIDE SEQUENCE</scope>
    <source>
        <strain evidence="2">PL_HMW_Pooled</strain>
        <tissue evidence="2">Head</tissue>
    </source>
</reference>
<name>A0AAE1H8U0_9NEOP</name>
<evidence type="ECO:0000313" key="3">
    <source>
        <dbReference type="EMBL" id="KAK3916846.1"/>
    </source>
</evidence>
<comment type="caution">
    <text evidence="2">The sequence shown here is derived from an EMBL/GenBank/DDBJ whole genome shotgun (WGS) entry which is preliminary data.</text>
</comment>
<gene>
    <name evidence="3" type="ORF">KUF71_006411</name>
    <name evidence="2" type="ORF">KUF71_025914</name>
</gene>
<dbReference type="InterPro" id="IPR009667">
    <property type="entry name" value="DUF1258"/>
</dbReference>
<feature type="compositionally biased region" description="Acidic residues" evidence="1">
    <location>
        <begin position="157"/>
        <end position="172"/>
    </location>
</feature>
<dbReference type="Pfam" id="PF06869">
    <property type="entry name" value="DUF1258"/>
    <property type="match status" value="1"/>
</dbReference>
<dbReference type="EMBL" id="JAHWGI010000607">
    <property type="protein sequence ID" value="KAK3916813.1"/>
    <property type="molecule type" value="Genomic_DNA"/>
</dbReference>
<organism evidence="2 4">
    <name type="scientific">Frankliniella fusca</name>
    <dbReference type="NCBI Taxonomy" id="407009"/>
    <lineage>
        <taxon>Eukaryota</taxon>
        <taxon>Metazoa</taxon>
        <taxon>Ecdysozoa</taxon>
        <taxon>Arthropoda</taxon>
        <taxon>Hexapoda</taxon>
        <taxon>Insecta</taxon>
        <taxon>Pterygota</taxon>
        <taxon>Neoptera</taxon>
        <taxon>Paraneoptera</taxon>
        <taxon>Thysanoptera</taxon>
        <taxon>Terebrantia</taxon>
        <taxon>Thripoidea</taxon>
        <taxon>Thripidae</taxon>
        <taxon>Frankliniella</taxon>
    </lineage>
</organism>
<feature type="compositionally biased region" description="Basic and acidic residues" evidence="1">
    <location>
        <begin position="20"/>
        <end position="29"/>
    </location>
</feature>
<reference evidence="2" key="2">
    <citation type="journal article" date="2023" name="BMC Genomics">
        <title>Pest status, molecular evolution, and epigenetic factors derived from the genome assembly of Frankliniella fusca, a thysanopteran phytovirus vector.</title>
        <authorList>
            <person name="Catto M.A."/>
            <person name="Labadie P.E."/>
            <person name="Jacobson A.L."/>
            <person name="Kennedy G.G."/>
            <person name="Srinivasan R."/>
            <person name="Hunt B.G."/>
        </authorList>
    </citation>
    <scope>NUCLEOTIDE SEQUENCE</scope>
    <source>
        <strain evidence="2">PL_HMW_Pooled</strain>
    </source>
</reference>
<dbReference type="EMBL" id="JAHWGI010000631">
    <property type="protein sequence ID" value="KAK3916846.1"/>
    <property type="molecule type" value="Genomic_DNA"/>
</dbReference>
<feature type="compositionally biased region" description="Acidic residues" evidence="1">
    <location>
        <begin position="53"/>
        <end position="74"/>
    </location>
</feature>
<dbReference type="AlphaFoldDB" id="A0AAE1H8U0"/>
<feature type="compositionally biased region" description="Low complexity" evidence="1">
    <location>
        <begin position="126"/>
        <end position="140"/>
    </location>
</feature>
<protein>
    <submittedName>
        <fullName evidence="2">Halomucin</fullName>
    </submittedName>
</protein>
<sequence>MDRKRLRRQERNRRHRRRRLQEEGPHVSESEESSSSESDAGSANSDLGAAVETESEAEDQNSSEADGDQDDEALDQAVEGASDWEVEDDQPEHHLNNSADSGNDEHSSDQLEQPSADSGSDETDSGESAISQGETGSSESESNDESEEEVAEHANSEESDVGSEEEREEYEDRNDPIYPGAPITLIESLLAIFTFMTTQNVSGTLLHHVLQLIALHCPNGSIIKKTLKSFKNYFLRIGSSFLVKHFFCSDCIYPLKTQASVCKKCRKSGENATFFIELPLLQQLQSFFNKDSFFQDLQFRFKYDIKASEENIEDIFDGNIYKDEMNNGFLRNPNNLSFMWYSDGIKIFKSSSFSVWPLCLVINELPYKKRSHPDNILLIGLWFGKSKPNPNVYLRPLLKTMKKFESDGHVFKLPNNREILVKGKILCGTCDLPAKAKFLQFKQYNGAFGCARCMQEGARAVAGKTTVQVYPYEPDVPMRTHEQTKLFAAEALEARTRNRNASVSGVKGPSLLTKLVPDIIRCTVIDIMHGCFLGVARLLVDLLFSSSFSTQPWSLHHLFDVADEKLKKIKPPSYAARAPRSLKEIKFWKASEYKLFLLYYSVALLHGLMENRYLQHHCKLVSAISLLCQDSISLTQVDLACNLLRSYVQDFPRLYSIRYLGINVHQLLHLSDCVTDLGPLWVYSCFYLENYNGTMNKLCHGTQHIALQICSAVSMLIQMPTFMKSLPPDSSVIQYCTKLTNNFKPFKTSDVMDNSIYAVGHYYGERRQVDHSRLILRQCFNLVAGSCKVFYRLKLKGVMYFCKEYPICSVRNESSYIKISEGNQVHFGRIIRFVRWSNCGNLCDVDCINCPFTFYAIVAVMRREFWFAHDIRDVRFTYIFKVSHTDTVKAFDVRSITSLCFCFEVDDETFLCSPINRLECE</sequence>
<evidence type="ECO:0000313" key="2">
    <source>
        <dbReference type="EMBL" id="KAK3916813.1"/>
    </source>
</evidence>
<evidence type="ECO:0000256" key="1">
    <source>
        <dbReference type="SAM" id="MobiDB-lite"/>
    </source>
</evidence>
<accession>A0AAE1H8U0</accession>
<keyword evidence="4" id="KW-1185">Reference proteome</keyword>
<evidence type="ECO:0000313" key="4">
    <source>
        <dbReference type="Proteomes" id="UP001219518"/>
    </source>
</evidence>
<dbReference type="PANTHER" id="PTHR46579">
    <property type="entry name" value="F5/8 TYPE C DOMAIN-CONTAINING PROTEIN-RELATED"/>
    <property type="match status" value="1"/>
</dbReference>
<proteinExistence type="predicted"/>